<feature type="domain" description="N-sulphoglucosamine sulphohydrolase C-terminal" evidence="3">
    <location>
        <begin position="329"/>
        <end position="480"/>
    </location>
</feature>
<proteinExistence type="inferred from homology"/>
<protein>
    <submittedName>
        <fullName evidence="4">DUF4976 domain-containing protein</fullName>
    </submittedName>
</protein>
<dbReference type="PANTHER" id="PTHR42693:SF33">
    <property type="entry name" value="ARYLSULFATASE"/>
    <property type="match status" value="1"/>
</dbReference>
<keyword evidence="5" id="KW-1185">Reference proteome</keyword>
<sequence length="508" mass="58497">MLLGLTTSLQASERPNILFIMSDDHAVRAVSAYGNSLVQTPSIDRIAKNGMRFDRAYVGNSICGPSRATMLTGLHSHANGFYSNEWSGAFDGTQQTVPDLLQNAGYNTAVIGKWHLYSDPIGFDHWEVIHNLFEQGTYYNPEFRSENGVEITNGYVADLITDKAIAWLQSVSTSPEPFFLVYNHKTPHRDWLPGPAELDQWIEDRKIEEPSTLTRDTTGLSKARREARMSIADYMTDRDVKLSQPENLTDAQAAKWHQAFDDGNEKFEKGEWTPEERLRWKYQRYIKTYTGSIESMDREIGRLLDYLERSGLEDNTIVIYTSDQGFFLGENGWFDKRWMDEASSRTPLLIQWPGHIEPGSVSTSMVQNIDFAPTLLDAAGIVPEEAMHGVSLLPVFNKPEHFQQRDLYYHFYENPGFHGVARHYGVHTGRYKLIHYYRNDEWELFDLETDPQELKNLYGQAGYEDVTGDLEKRLAALRRQYQVPEQDPEAPWYHDTLIRAFEHLMQIL</sequence>
<dbReference type="Proteomes" id="UP001143304">
    <property type="component" value="Unassembled WGS sequence"/>
</dbReference>
<evidence type="ECO:0000256" key="1">
    <source>
        <dbReference type="ARBA" id="ARBA00008779"/>
    </source>
</evidence>
<dbReference type="PROSITE" id="PS00523">
    <property type="entry name" value="SULFATASE_1"/>
    <property type="match status" value="1"/>
</dbReference>
<dbReference type="InterPro" id="IPR032506">
    <property type="entry name" value="SGSH_C"/>
</dbReference>
<reference evidence="4" key="1">
    <citation type="submission" date="2019-02" db="EMBL/GenBank/DDBJ databases">
        <authorList>
            <person name="Li S.-H."/>
        </authorList>
    </citation>
    <scope>NUCLEOTIDE SEQUENCE</scope>
    <source>
        <strain evidence="4">IMCC11814</strain>
    </source>
</reference>
<dbReference type="CDD" id="cd16031">
    <property type="entry name" value="G6S_like"/>
    <property type="match status" value="1"/>
</dbReference>
<comment type="similarity">
    <text evidence="1">Belongs to the sulfatase family.</text>
</comment>
<evidence type="ECO:0000259" key="3">
    <source>
        <dbReference type="Pfam" id="PF16347"/>
    </source>
</evidence>
<dbReference type="EMBL" id="SHNO01000001">
    <property type="protein sequence ID" value="MCX2976462.1"/>
    <property type="molecule type" value="Genomic_DNA"/>
</dbReference>
<organism evidence="4 5">
    <name type="scientific">Candidatus Marimicrobium litorale</name>
    <dbReference type="NCBI Taxonomy" id="2518991"/>
    <lineage>
        <taxon>Bacteria</taxon>
        <taxon>Pseudomonadati</taxon>
        <taxon>Pseudomonadota</taxon>
        <taxon>Gammaproteobacteria</taxon>
        <taxon>Cellvibrionales</taxon>
        <taxon>Halieaceae</taxon>
        <taxon>Marimicrobium</taxon>
    </lineage>
</organism>
<dbReference type="InterPro" id="IPR050738">
    <property type="entry name" value="Sulfatase"/>
</dbReference>
<dbReference type="PANTHER" id="PTHR42693">
    <property type="entry name" value="ARYLSULFATASE FAMILY MEMBER"/>
    <property type="match status" value="1"/>
</dbReference>
<keyword evidence="2" id="KW-0378">Hydrolase</keyword>
<dbReference type="InterPro" id="IPR017850">
    <property type="entry name" value="Alkaline_phosphatase_core_sf"/>
</dbReference>
<dbReference type="Pfam" id="PF16347">
    <property type="entry name" value="SGSH_C"/>
    <property type="match status" value="1"/>
</dbReference>
<evidence type="ECO:0000256" key="2">
    <source>
        <dbReference type="ARBA" id="ARBA00022801"/>
    </source>
</evidence>
<dbReference type="InterPro" id="IPR024607">
    <property type="entry name" value="Sulfatase_CS"/>
</dbReference>
<accession>A0ABT3T2H3</accession>
<gene>
    <name evidence="4" type="ORF">EYC82_03740</name>
</gene>
<comment type="caution">
    <text evidence="4">The sequence shown here is derived from an EMBL/GenBank/DDBJ whole genome shotgun (WGS) entry which is preliminary data.</text>
</comment>
<dbReference type="SUPFAM" id="SSF53649">
    <property type="entry name" value="Alkaline phosphatase-like"/>
    <property type="match status" value="1"/>
</dbReference>
<dbReference type="PROSITE" id="PS00149">
    <property type="entry name" value="SULFATASE_2"/>
    <property type="match status" value="1"/>
</dbReference>
<name>A0ABT3T2H3_9GAMM</name>
<evidence type="ECO:0000313" key="5">
    <source>
        <dbReference type="Proteomes" id="UP001143304"/>
    </source>
</evidence>
<dbReference type="Gene3D" id="3.40.720.10">
    <property type="entry name" value="Alkaline Phosphatase, subunit A"/>
    <property type="match status" value="1"/>
</dbReference>
<evidence type="ECO:0000313" key="4">
    <source>
        <dbReference type="EMBL" id="MCX2976462.1"/>
    </source>
</evidence>